<dbReference type="RefSeq" id="WP_311422449.1">
    <property type="nucleotide sequence ID" value="NZ_JAVREH010000007.1"/>
</dbReference>
<feature type="transmembrane region" description="Helical" evidence="1">
    <location>
        <begin position="91"/>
        <end position="109"/>
    </location>
</feature>
<accession>A0ABU2JAI7</accession>
<dbReference type="EMBL" id="JAVREH010000007">
    <property type="protein sequence ID" value="MDT0261293.1"/>
    <property type="molecule type" value="Genomic_DNA"/>
</dbReference>
<sequence>MSHAADLDPDADLDPHADEAESVEFADRLRAVNWRPLALIVLGQLVTGVLIGVIWLHWAPKTVAYLVSNGSGGSVLIPDETESQIAGDGRFVVLSLVAGLVFGIAAWGLRNLRGPAPLVALTVGGVLSSLLGRTVGQLFAAGSNTGRVNSAISPPLTLHASPVIWLQALIAVLAYTALAGLTANPDLHRQPRPPVQVAG</sequence>
<comment type="caution">
    <text evidence="2">The sequence shown here is derived from an EMBL/GenBank/DDBJ whole genome shotgun (WGS) entry which is preliminary data.</text>
</comment>
<name>A0ABU2JAI7_9ACTN</name>
<keyword evidence="1" id="KW-0812">Transmembrane</keyword>
<evidence type="ECO:0000313" key="3">
    <source>
        <dbReference type="Proteomes" id="UP001183176"/>
    </source>
</evidence>
<evidence type="ECO:0000256" key="1">
    <source>
        <dbReference type="SAM" id="Phobius"/>
    </source>
</evidence>
<feature type="transmembrane region" description="Helical" evidence="1">
    <location>
        <begin position="162"/>
        <end position="183"/>
    </location>
</feature>
<reference evidence="3" key="1">
    <citation type="submission" date="2023-07" db="EMBL/GenBank/DDBJ databases">
        <title>30 novel species of actinomycetes from the DSMZ collection.</title>
        <authorList>
            <person name="Nouioui I."/>
        </authorList>
    </citation>
    <scope>NUCLEOTIDE SEQUENCE [LARGE SCALE GENOMIC DNA]</scope>
    <source>
        <strain evidence="3">DSM 44399</strain>
    </source>
</reference>
<gene>
    <name evidence="2" type="ORF">RM423_07780</name>
</gene>
<organism evidence="2 3">
    <name type="scientific">Jatrophihabitans lederbergiae</name>
    <dbReference type="NCBI Taxonomy" id="3075547"/>
    <lineage>
        <taxon>Bacteria</taxon>
        <taxon>Bacillati</taxon>
        <taxon>Actinomycetota</taxon>
        <taxon>Actinomycetes</taxon>
        <taxon>Jatrophihabitantales</taxon>
        <taxon>Jatrophihabitantaceae</taxon>
        <taxon>Jatrophihabitans</taxon>
    </lineage>
</organism>
<evidence type="ECO:0000313" key="2">
    <source>
        <dbReference type="EMBL" id="MDT0261293.1"/>
    </source>
</evidence>
<protein>
    <recommendedName>
        <fullName evidence="4">DUF2567 domain-containing protein</fullName>
    </recommendedName>
</protein>
<keyword evidence="3" id="KW-1185">Reference proteome</keyword>
<feature type="transmembrane region" description="Helical" evidence="1">
    <location>
        <begin position="118"/>
        <end position="142"/>
    </location>
</feature>
<feature type="transmembrane region" description="Helical" evidence="1">
    <location>
        <begin position="37"/>
        <end position="58"/>
    </location>
</feature>
<keyword evidence="1" id="KW-0472">Membrane</keyword>
<evidence type="ECO:0008006" key="4">
    <source>
        <dbReference type="Google" id="ProtNLM"/>
    </source>
</evidence>
<dbReference type="Proteomes" id="UP001183176">
    <property type="component" value="Unassembled WGS sequence"/>
</dbReference>
<keyword evidence="1" id="KW-1133">Transmembrane helix</keyword>
<proteinExistence type="predicted"/>